<keyword evidence="11" id="KW-0072">Autophagy</keyword>
<evidence type="ECO:0000256" key="9">
    <source>
        <dbReference type="ARBA" id="ARBA00022840"/>
    </source>
</evidence>
<evidence type="ECO:0000256" key="2">
    <source>
        <dbReference type="ARBA" id="ARBA00004496"/>
    </source>
</evidence>
<dbReference type="GO" id="GO:0061908">
    <property type="term" value="C:phagophore"/>
    <property type="evidence" value="ECO:0007669"/>
    <property type="project" value="EnsemblFungi"/>
</dbReference>
<keyword evidence="9" id="KW-0067">ATP-binding</keyword>
<proteinExistence type="inferred from homology"/>
<comment type="similarity">
    <text evidence="14">Belongs to the protein kinase superfamily. Ser/Thr protein kinase family. APG1/unc-51/ULK1 subfamily.</text>
</comment>
<dbReference type="GO" id="GO:0034045">
    <property type="term" value="C:phagophore assembly site membrane"/>
    <property type="evidence" value="ECO:0000318"/>
    <property type="project" value="GO_Central"/>
</dbReference>
<protein>
    <recommendedName>
        <fullName evidence="3">non-specific serine/threonine protein kinase</fullName>
        <ecNumber evidence="3">2.7.11.1</ecNumber>
    </recommendedName>
    <alternativeName>
        <fullName evidence="13">Autophagy-related protein 1</fullName>
    </alternativeName>
</protein>
<dbReference type="GO" id="GO:0000407">
    <property type="term" value="C:phagophore assembly site"/>
    <property type="evidence" value="ECO:0000318"/>
    <property type="project" value="GO_Central"/>
</dbReference>
<dbReference type="HOGENOM" id="CLU_006447_1_0_1"/>
<dbReference type="Pfam" id="PF12063">
    <property type="entry name" value="ATG1-like_MIT1"/>
    <property type="match status" value="1"/>
</dbReference>
<evidence type="ECO:0000259" key="15">
    <source>
        <dbReference type="PROSITE" id="PS50011"/>
    </source>
</evidence>
<evidence type="ECO:0000256" key="4">
    <source>
        <dbReference type="ARBA" id="ARBA00022448"/>
    </source>
</evidence>
<dbReference type="EC" id="2.7.11.1" evidence="3"/>
<dbReference type="GO" id="GO:0004674">
    <property type="term" value="F:protein serine/threonine kinase activity"/>
    <property type="evidence" value="ECO:0000318"/>
    <property type="project" value="GO_Central"/>
</dbReference>
<name>B6K6A4_SCHJY</name>
<dbReference type="GO" id="GO:1990316">
    <property type="term" value="C:Atg1/ULK1 kinase complex"/>
    <property type="evidence" value="ECO:0007669"/>
    <property type="project" value="EnsemblFungi"/>
</dbReference>
<dbReference type="RefSeq" id="XP_002175351.1">
    <property type="nucleotide sequence ID" value="XM_002175315.1"/>
</dbReference>
<dbReference type="Proteomes" id="UP000001744">
    <property type="component" value="Unassembled WGS sequence"/>
</dbReference>
<keyword evidence="6" id="KW-0808">Transferase</keyword>
<keyword evidence="10" id="KW-0653">Protein transport</keyword>
<keyword evidence="7" id="KW-0547">Nucleotide-binding</keyword>
<dbReference type="Pfam" id="PF00069">
    <property type="entry name" value="Pkinase"/>
    <property type="match status" value="1"/>
</dbReference>
<dbReference type="EMBL" id="KE651167">
    <property type="protein sequence ID" value="EEB09058.1"/>
    <property type="molecule type" value="Genomic_DNA"/>
</dbReference>
<dbReference type="GO" id="GO:0034727">
    <property type="term" value="P:piecemeal microautophagy of the nucleus"/>
    <property type="evidence" value="ECO:0000318"/>
    <property type="project" value="GO_Central"/>
</dbReference>
<evidence type="ECO:0000256" key="7">
    <source>
        <dbReference type="ARBA" id="ARBA00022741"/>
    </source>
</evidence>
<dbReference type="SMART" id="SM00220">
    <property type="entry name" value="S_TKc"/>
    <property type="match status" value="1"/>
</dbReference>
<evidence type="ECO:0000256" key="6">
    <source>
        <dbReference type="ARBA" id="ARBA00022679"/>
    </source>
</evidence>
<dbReference type="GO" id="GO:0042594">
    <property type="term" value="P:response to starvation"/>
    <property type="evidence" value="ECO:0000318"/>
    <property type="project" value="GO_Central"/>
</dbReference>
<dbReference type="PROSITE" id="PS00108">
    <property type="entry name" value="PROTEIN_KINASE_ST"/>
    <property type="match status" value="1"/>
</dbReference>
<dbReference type="GO" id="GO:0005829">
    <property type="term" value="C:cytosol"/>
    <property type="evidence" value="ECO:0000318"/>
    <property type="project" value="GO_Central"/>
</dbReference>
<dbReference type="VEuPathDB" id="FungiDB:SJAG_04232"/>
<keyword evidence="4" id="KW-0813">Transport</keyword>
<feature type="domain" description="Protein kinase" evidence="15">
    <location>
        <begin position="15"/>
        <end position="308"/>
    </location>
</feature>
<dbReference type="FunFam" id="1.10.510.10:FF:000817">
    <property type="entry name" value="Serine/threonine-protein kinase ATG1"/>
    <property type="match status" value="1"/>
</dbReference>
<dbReference type="Pfam" id="PF21127">
    <property type="entry name" value="ATG1-like_MIT2"/>
    <property type="match status" value="1"/>
</dbReference>
<dbReference type="GO" id="GO:0051365">
    <property type="term" value="P:cellular response to potassium ion starvation"/>
    <property type="evidence" value="ECO:0007669"/>
    <property type="project" value="EnsemblFungi"/>
</dbReference>
<dbReference type="InterPro" id="IPR022708">
    <property type="entry name" value="Atg1-like_tMIT"/>
</dbReference>
<evidence type="ECO:0000256" key="14">
    <source>
        <dbReference type="ARBA" id="ARBA00060750"/>
    </source>
</evidence>
<evidence type="ECO:0000313" key="16">
    <source>
        <dbReference type="EMBL" id="EEB09058.1"/>
    </source>
</evidence>
<gene>
    <name evidence="17" type="primary">atg1</name>
    <name evidence="16" type="ORF">SJAG_04232</name>
</gene>
<evidence type="ECO:0000256" key="3">
    <source>
        <dbReference type="ARBA" id="ARBA00012513"/>
    </source>
</evidence>
<dbReference type="GO" id="GO:0005524">
    <property type="term" value="F:ATP binding"/>
    <property type="evidence" value="ECO:0007669"/>
    <property type="project" value="UniProtKB-KW"/>
</dbReference>
<evidence type="ECO:0000313" key="17">
    <source>
        <dbReference type="JaponicusDB" id="SJAG_04232"/>
    </source>
</evidence>
<dbReference type="GO" id="GO:0000329">
    <property type="term" value="C:fungal-type vacuole membrane"/>
    <property type="evidence" value="ECO:0007669"/>
    <property type="project" value="EnsemblFungi"/>
</dbReference>
<dbReference type="InterPro" id="IPR045269">
    <property type="entry name" value="Atg1-like"/>
</dbReference>
<dbReference type="GO" id="GO:0015031">
    <property type="term" value="P:protein transport"/>
    <property type="evidence" value="ECO:0007669"/>
    <property type="project" value="UniProtKB-KW"/>
</dbReference>
<dbReference type="PROSITE" id="PS50011">
    <property type="entry name" value="PROTEIN_KINASE_DOM"/>
    <property type="match status" value="1"/>
</dbReference>
<dbReference type="SUPFAM" id="SSF56112">
    <property type="entry name" value="Protein kinase-like (PK-like)"/>
    <property type="match status" value="1"/>
</dbReference>
<dbReference type="GO" id="GO:0006995">
    <property type="term" value="P:cellular response to nitrogen starvation"/>
    <property type="evidence" value="ECO:0007669"/>
    <property type="project" value="EnsemblFungi"/>
</dbReference>
<sequence length="814" mass="90652">MNELSQSGTRTVGPYTIGSEIGRGSFATVYKGRHSVTKEAVSIKSVLRKKLTKKLLENLESEISILKEIKHVHVVELYDCQKSGRFIHLIMEYCSLGDLSYFIRKREKLGSIPSLSWLVNEYPPVYKAGLNETLVRHFTQQLVSALQFLRSKSLIHRDVKPQNLLLQPPPTSEYLEAHPDFVGSPNLPILKLADFGFARYLQTASMAETLCGSPLYMAPEILRYEKYDAKADLWSLGTVLYEMAVGKPPFKAPNHVELLRRIQRAKDVIKFPEEAFIHPDIKLLICALLKQKPGERLGYEGLQSSMVITTPVDDACSLSKSAIQDAVQPITLPSSSPAFITDLFPRNTPPATGGLLRQAIQAERFTGAGASRNVPIPRRFTTRYSRTDNSVPFTPVMPPESAPVSTNQFVGYARAQNYEDRGVSSFKSNKNGSDFVVVDHDSSYWVNNNQRFSREYTTSSPTAGLMHPNSFSPESLPPNSGNIPIPVNRLRRLPSFNTAVNCSAPAAHLAQPAYDQFHTFEPSSVATPQSALARALNFANAKLHGNEEKSGMMSDTSSRRKSLGSFSSKPIILGEAALIKSLEELSTKCNAVFRFAEIKLAQVISPLAAESRIVELEANAQLPPGAIASLCKEAFVLYERDMELLQIGLDRIFAFKAGNLEQSSSMPVQQSHDWFRRRYNESFEKSQFMREKYISLTTLHEIDDSDNIEASHLIYNQALDMSRTAVTSELSGQDLAKCLRMYEASNMLLESLLEGDLPSVNSTDESNDAPTIKKFIALIRRRHDLVAQKMQNQRGRGDNFVEAMAKVSLASNPN</sequence>
<dbReference type="JaponicusDB" id="SJAG_04232">
    <property type="gene designation" value="atg1"/>
</dbReference>
<dbReference type="GO" id="GO:0012505">
    <property type="term" value="C:endomembrane system"/>
    <property type="evidence" value="ECO:0007669"/>
    <property type="project" value="UniProtKB-SubCell"/>
</dbReference>
<dbReference type="InterPro" id="IPR048941">
    <property type="entry name" value="ATG1-like_MIT2"/>
</dbReference>
<evidence type="ECO:0000256" key="13">
    <source>
        <dbReference type="ARBA" id="ARBA00030237"/>
    </source>
</evidence>
<dbReference type="GO" id="GO:0005737">
    <property type="term" value="C:cytoplasm"/>
    <property type="evidence" value="ECO:0000318"/>
    <property type="project" value="GO_Central"/>
</dbReference>
<keyword evidence="5" id="KW-0963">Cytoplasm</keyword>
<organism evidence="16 18">
    <name type="scientific">Schizosaccharomyces japonicus (strain yFS275 / FY16936)</name>
    <name type="common">Fission yeast</name>
    <dbReference type="NCBI Taxonomy" id="402676"/>
    <lineage>
        <taxon>Eukaryota</taxon>
        <taxon>Fungi</taxon>
        <taxon>Dikarya</taxon>
        <taxon>Ascomycota</taxon>
        <taxon>Taphrinomycotina</taxon>
        <taxon>Schizosaccharomycetes</taxon>
        <taxon>Schizosaccharomycetales</taxon>
        <taxon>Schizosaccharomycetaceae</taxon>
        <taxon>Schizosaccharomyces</taxon>
    </lineage>
</organism>
<evidence type="ECO:0000256" key="5">
    <source>
        <dbReference type="ARBA" id="ARBA00022490"/>
    </source>
</evidence>
<evidence type="ECO:0000256" key="10">
    <source>
        <dbReference type="ARBA" id="ARBA00022927"/>
    </source>
</evidence>
<dbReference type="InterPro" id="IPR008271">
    <property type="entry name" value="Ser/Thr_kinase_AS"/>
</dbReference>
<dbReference type="Gene3D" id="1.10.510.10">
    <property type="entry name" value="Transferase(Phosphotransferase) domain 1"/>
    <property type="match status" value="1"/>
</dbReference>
<keyword evidence="18" id="KW-1185">Reference proteome</keyword>
<dbReference type="GO" id="GO:0000423">
    <property type="term" value="P:mitophagy"/>
    <property type="evidence" value="ECO:0000318"/>
    <property type="project" value="GO_Central"/>
</dbReference>
<evidence type="ECO:0000256" key="12">
    <source>
        <dbReference type="ARBA" id="ARBA00023136"/>
    </source>
</evidence>
<keyword evidence="8 16" id="KW-0418">Kinase</keyword>
<accession>B6K6A4</accession>
<dbReference type="InterPro" id="IPR000719">
    <property type="entry name" value="Prot_kinase_dom"/>
</dbReference>
<dbReference type="GeneID" id="7050627"/>
<dbReference type="PANTHER" id="PTHR24348:SF22">
    <property type="entry name" value="NON-SPECIFIC SERINE_THREONINE PROTEIN KINASE"/>
    <property type="match status" value="1"/>
</dbReference>
<dbReference type="PANTHER" id="PTHR24348">
    <property type="entry name" value="SERINE/THREONINE-PROTEIN KINASE UNC-51-RELATED"/>
    <property type="match status" value="1"/>
</dbReference>
<evidence type="ECO:0000256" key="11">
    <source>
        <dbReference type="ARBA" id="ARBA00023006"/>
    </source>
</evidence>
<dbReference type="GO" id="GO:0120095">
    <property type="term" value="C:vacuole-isolation membrane contact site"/>
    <property type="evidence" value="ECO:0007669"/>
    <property type="project" value="EnsemblFungi"/>
</dbReference>
<dbReference type="AlphaFoldDB" id="B6K6A4"/>
<evidence type="ECO:0000256" key="1">
    <source>
        <dbReference type="ARBA" id="ARBA00004308"/>
    </source>
</evidence>
<evidence type="ECO:0000313" key="18">
    <source>
        <dbReference type="Proteomes" id="UP000001744"/>
    </source>
</evidence>
<dbReference type="GO" id="GO:0061709">
    <property type="term" value="P:reticulophagy"/>
    <property type="evidence" value="ECO:0000318"/>
    <property type="project" value="GO_Central"/>
</dbReference>
<dbReference type="CDD" id="cd14009">
    <property type="entry name" value="STKc_ATG1_ULK_like"/>
    <property type="match status" value="1"/>
</dbReference>
<reference evidence="16 18" key="1">
    <citation type="journal article" date="2011" name="Science">
        <title>Comparative functional genomics of the fission yeasts.</title>
        <authorList>
            <person name="Rhind N."/>
            <person name="Chen Z."/>
            <person name="Yassour M."/>
            <person name="Thompson D.A."/>
            <person name="Haas B.J."/>
            <person name="Habib N."/>
            <person name="Wapinski I."/>
            <person name="Roy S."/>
            <person name="Lin M.F."/>
            <person name="Heiman D.I."/>
            <person name="Young S.K."/>
            <person name="Furuya K."/>
            <person name="Guo Y."/>
            <person name="Pidoux A."/>
            <person name="Chen H.M."/>
            <person name="Robbertse B."/>
            <person name="Goldberg J.M."/>
            <person name="Aoki K."/>
            <person name="Bayne E.H."/>
            <person name="Berlin A.M."/>
            <person name="Desjardins C.A."/>
            <person name="Dobbs E."/>
            <person name="Dukaj L."/>
            <person name="Fan L."/>
            <person name="FitzGerald M.G."/>
            <person name="French C."/>
            <person name="Gujja S."/>
            <person name="Hansen K."/>
            <person name="Keifenheim D."/>
            <person name="Levin J.Z."/>
            <person name="Mosher R.A."/>
            <person name="Mueller C.A."/>
            <person name="Pfiffner J."/>
            <person name="Priest M."/>
            <person name="Russ C."/>
            <person name="Smialowska A."/>
            <person name="Swoboda P."/>
            <person name="Sykes S.M."/>
            <person name="Vaughn M."/>
            <person name="Vengrova S."/>
            <person name="Yoder R."/>
            <person name="Zeng Q."/>
            <person name="Allshire R."/>
            <person name="Baulcombe D."/>
            <person name="Birren B.W."/>
            <person name="Brown W."/>
            <person name="Ekwall K."/>
            <person name="Kellis M."/>
            <person name="Leatherwood J."/>
            <person name="Levin H."/>
            <person name="Margalit H."/>
            <person name="Martienssen R."/>
            <person name="Nieduszynski C.A."/>
            <person name="Spatafora J.W."/>
            <person name="Friedman N."/>
            <person name="Dalgaard J.Z."/>
            <person name="Baumann P."/>
            <person name="Niki H."/>
            <person name="Regev A."/>
            <person name="Nusbaum C."/>
        </authorList>
    </citation>
    <scope>NUCLEOTIDE SEQUENCE [LARGE SCALE GENOMIC DNA]</scope>
    <source>
        <strain evidence="18">yFS275 / FY16936</strain>
    </source>
</reference>
<dbReference type="STRING" id="402676.B6K6A4"/>
<dbReference type="OrthoDB" id="346907at2759"/>
<dbReference type="GO" id="GO:0005776">
    <property type="term" value="C:autophagosome"/>
    <property type="evidence" value="ECO:0000318"/>
    <property type="project" value="GO_Central"/>
</dbReference>
<dbReference type="GO" id="GO:0000045">
    <property type="term" value="P:autophagosome assembly"/>
    <property type="evidence" value="ECO:0000318"/>
    <property type="project" value="GO_Central"/>
</dbReference>
<dbReference type="FunFam" id="3.30.200.20:FF:000042">
    <property type="entry name" value="Aurora kinase A"/>
    <property type="match status" value="1"/>
</dbReference>
<dbReference type="GO" id="GO:0000421">
    <property type="term" value="C:autophagosome membrane"/>
    <property type="evidence" value="ECO:0007669"/>
    <property type="project" value="EnsemblFungi"/>
</dbReference>
<dbReference type="GO" id="GO:0010506">
    <property type="term" value="P:regulation of autophagy"/>
    <property type="evidence" value="ECO:0000318"/>
    <property type="project" value="GO_Central"/>
</dbReference>
<dbReference type="OMA" id="EIRHVHV"/>
<keyword evidence="12" id="KW-0472">Membrane</keyword>
<evidence type="ECO:0000256" key="8">
    <source>
        <dbReference type="ARBA" id="ARBA00022777"/>
    </source>
</evidence>
<dbReference type="eggNOG" id="KOG0595">
    <property type="taxonomic scope" value="Eukaryota"/>
</dbReference>
<comment type="subcellular location">
    <subcellularLocation>
        <location evidence="2">Cytoplasm</location>
    </subcellularLocation>
    <subcellularLocation>
        <location evidence="1">Endomembrane system</location>
    </subcellularLocation>
</comment>
<dbReference type="InterPro" id="IPR011009">
    <property type="entry name" value="Kinase-like_dom_sf"/>
</dbReference>